<gene>
    <name evidence="5" type="ORF">AFUS01_LOCUS5532</name>
</gene>
<dbReference type="InterPro" id="IPR001360">
    <property type="entry name" value="Glyco_hydro_1"/>
</dbReference>
<keyword evidence="2" id="KW-0378">Hydrolase</keyword>
<dbReference type="Proteomes" id="UP000708208">
    <property type="component" value="Unassembled WGS sequence"/>
</dbReference>
<accession>A0A8J2NVE8</accession>
<feature type="non-terminal residue" evidence="5">
    <location>
        <position position="1"/>
    </location>
</feature>
<dbReference type="EMBL" id="CAJVCH010035252">
    <property type="protein sequence ID" value="CAG7715999.1"/>
    <property type="molecule type" value="Genomic_DNA"/>
</dbReference>
<evidence type="ECO:0000313" key="5">
    <source>
        <dbReference type="EMBL" id="CAG7715999.1"/>
    </source>
</evidence>
<reference evidence="5" key="1">
    <citation type="submission" date="2021-06" db="EMBL/GenBank/DDBJ databases">
        <authorList>
            <person name="Hodson N. C."/>
            <person name="Mongue J. A."/>
            <person name="Jaron S. K."/>
        </authorList>
    </citation>
    <scope>NUCLEOTIDE SEQUENCE</scope>
</reference>
<organism evidence="5 6">
    <name type="scientific">Allacma fusca</name>
    <dbReference type="NCBI Taxonomy" id="39272"/>
    <lineage>
        <taxon>Eukaryota</taxon>
        <taxon>Metazoa</taxon>
        <taxon>Ecdysozoa</taxon>
        <taxon>Arthropoda</taxon>
        <taxon>Hexapoda</taxon>
        <taxon>Collembola</taxon>
        <taxon>Symphypleona</taxon>
        <taxon>Sminthuridae</taxon>
        <taxon>Allacma</taxon>
    </lineage>
</organism>
<keyword evidence="3" id="KW-0326">Glycosidase</keyword>
<name>A0A8J2NVE8_9HEXA</name>
<dbReference type="Pfam" id="PF00232">
    <property type="entry name" value="Glyco_hydro_1"/>
    <property type="match status" value="1"/>
</dbReference>
<comment type="caution">
    <text evidence="5">The sequence shown here is derived from an EMBL/GenBank/DDBJ whole genome shotgun (WGS) entry which is preliminary data.</text>
</comment>
<sequence>DNFTHSNPSPIVDGSNADIACDSYHKYKEDVQLLKGLGADYYRFSVSWSRVLPDGTISGGINPAGLTYYNNLINELIANDIEPVVTLYHWDLPQALQDKGG</sequence>
<dbReference type="PANTHER" id="PTHR10353">
    <property type="entry name" value="GLYCOSYL HYDROLASE"/>
    <property type="match status" value="1"/>
</dbReference>
<dbReference type="GO" id="GO:0008422">
    <property type="term" value="F:beta-glucosidase activity"/>
    <property type="evidence" value="ECO:0007669"/>
    <property type="project" value="TreeGrafter"/>
</dbReference>
<keyword evidence="6" id="KW-1185">Reference proteome</keyword>
<dbReference type="GO" id="GO:0005975">
    <property type="term" value="P:carbohydrate metabolic process"/>
    <property type="evidence" value="ECO:0007669"/>
    <property type="project" value="InterPro"/>
</dbReference>
<feature type="non-terminal residue" evidence="5">
    <location>
        <position position="101"/>
    </location>
</feature>
<evidence type="ECO:0000256" key="2">
    <source>
        <dbReference type="ARBA" id="ARBA00022801"/>
    </source>
</evidence>
<dbReference type="OrthoDB" id="65569at2759"/>
<protein>
    <recommendedName>
        <fullName evidence="7">Lactase</fullName>
    </recommendedName>
</protein>
<evidence type="ECO:0000256" key="3">
    <source>
        <dbReference type="ARBA" id="ARBA00023295"/>
    </source>
</evidence>
<evidence type="ECO:0000256" key="4">
    <source>
        <dbReference type="RuleBase" id="RU003690"/>
    </source>
</evidence>
<dbReference type="AlphaFoldDB" id="A0A8J2NVE8"/>
<proteinExistence type="inferred from homology"/>
<evidence type="ECO:0000256" key="1">
    <source>
        <dbReference type="ARBA" id="ARBA00010838"/>
    </source>
</evidence>
<dbReference type="PANTHER" id="PTHR10353:SF36">
    <property type="entry name" value="LP05116P"/>
    <property type="match status" value="1"/>
</dbReference>
<evidence type="ECO:0008006" key="7">
    <source>
        <dbReference type="Google" id="ProtNLM"/>
    </source>
</evidence>
<comment type="similarity">
    <text evidence="1 4">Belongs to the glycosyl hydrolase 1 family.</text>
</comment>
<evidence type="ECO:0000313" key="6">
    <source>
        <dbReference type="Proteomes" id="UP000708208"/>
    </source>
</evidence>